<name>A0AAE2SD96_9BACT</name>
<sequence>MKISVACIALTAFLLGCEKREETVVSAAASEPRTDGNSRDGYIRVIRTYGTDDNFGIELNGDEAFLRQDAHEPKRREISFSVGEKLVEEFYSIKDLERFSGSKISNQRTDTHLWINVFDERPDKYSEDWVAYAIPNELLDSDVPIAKWVKSLDSMRSDRKSEQDAVSNP</sequence>
<keyword evidence="2" id="KW-1185">Reference proteome</keyword>
<evidence type="ECO:0008006" key="3">
    <source>
        <dbReference type="Google" id="ProtNLM"/>
    </source>
</evidence>
<evidence type="ECO:0000313" key="2">
    <source>
        <dbReference type="Proteomes" id="UP000634206"/>
    </source>
</evidence>
<accession>A0AAE2SD96</accession>
<reference evidence="1" key="1">
    <citation type="submission" date="2021-01" db="EMBL/GenBank/DDBJ databases">
        <title>Modified the classification status of verrucomicrobia.</title>
        <authorList>
            <person name="Feng X."/>
        </authorList>
    </citation>
    <scope>NUCLEOTIDE SEQUENCE</scope>
    <source>
        <strain evidence="1">5K15</strain>
    </source>
</reference>
<dbReference type="PROSITE" id="PS51257">
    <property type="entry name" value="PROKAR_LIPOPROTEIN"/>
    <property type="match status" value="1"/>
</dbReference>
<dbReference type="Proteomes" id="UP000634206">
    <property type="component" value="Unassembled WGS sequence"/>
</dbReference>
<proteinExistence type="predicted"/>
<dbReference type="RefSeq" id="WP_309489365.1">
    <property type="nucleotide sequence ID" value="NZ_JAENIG010000004.1"/>
</dbReference>
<evidence type="ECO:0000313" key="1">
    <source>
        <dbReference type="EMBL" id="MBK1854754.1"/>
    </source>
</evidence>
<dbReference type="AlphaFoldDB" id="A0AAE2SD96"/>
<gene>
    <name evidence="1" type="ORF">JIN83_07270</name>
</gene>
<organism evidence="1 2">
    <name type="scientific">Oceaniferula flava</name>
    <dbReference type="NCBI Taxonomy" id="2800421"/>
    <lineage>
        <taxon>Bacteria</taxon>
        <taxon>Pseudomonadati</taxon>
        <taxon>Verrucomicrobiota</taxon>
        <taxon>Verrucomicrobiia</taxon>
        <taxon>Verrucomicrobiales</taxon>
        <taxon>Verrucomicrobiaceae</taxon>
        <taxon>Oceaniferula</taxon>
    </lineage>
</organism>
<protein>
    <recommendedName>
        <fullName evidence="3">Lipoprotein</fullName>
    </recommendedName>
</protein>
<dbReference type="EMBL" id="JAENIG010000004">
    <property type="protein sequence ID" value="MBK1854754.1"/>
    <property type="molecule type" value="Genomic_DNA"/>
</dbReference>
<comment type="caution">
    <text evidence="1">The sequence shown here is derived from an EMBL/GenBank/DDBJ whole genome shotgun (WGS) entry which is preliminary data.</text>
</comment>